<feature type="region of interest" description="Disordered" evidence="1">
    <location>
        <begin position="242"/>
        <end position="262"/>
    </location>
</feature>
<name>A0AAW1SGG0_9CHLO</name>
<evidence type="ECO:0008006" key="4">
    <source>
        <dbReference type="Google" id="ProtNLM"/>
    </source>
</evidence>
<sequence length="510" mass="54539">MPQVASAQHGTERRGSCESPVHSLLSSKGGTSKVKCSGRPKKPARDGIQAGAMKDRQRELNRGASARARSRKQDRQATLEAEYVRLRQAEHTAKGLQGTLDPARVLDALLRRADDPSVDIYDVPVLDTGNVSPQRTQIKGRTSLGGTSSASHDDETGRRLVMSEPHATSSQRDESTAVLADGASRLQPLPQSHMPLSSHTEGMAIGLDASIRPPVPQSHLPPLQSCQSMANQDACSNAPFSPSTGQHVGGPMPPSQPSPKALGLSDQQQAVAAAMVTLHAHQSAHTLELRKALINNAHLDVIKPLTGALLALLSTGKLLRKDLFDVEGALFGGLQGITEKMLASFKVCPPSRICAGLIRQMGSEMQRTELGQLNTLHGMLKHEEDVLDSQMQGAMAALALVATEATLHPDSEKLLEPSAWSQPAALAHLNKWGQLLQRTGQLQDYLEDGLQLLRDPWQFATAIVTMSEARLQLASLTLPWGFRPSTIPQAGMQAAEGATLLSSGGYKAIS</sequence>
<keyword evidence="3" id="KW-1185">Reference proteome</keyword>
<reference evidence="2 3" key="1">
    <citation type="journal article" date="2024" name="Nat. Commun.">
        <title>Phylogenomics reveals the evolutionary origins of lichenization in chlorophyte algae.</title>
        <authorList>
            <person name="Puginier C."/>
            <person name="Libourel C."/>
            <person name="Otte J."/>
            <person name="Skaloud P."/>
            <person name="Haon M."/>
            <person name="Grisel S."/>
            <person name="Petersen M."/>
            <person name="Berrin J.G."/>
            <person name="Delaux P.M."/>
            <person name="Dal Grande F."/>
            <person name="Keller J."/>
        </authorList>
    </citation>
    <scope>NUCLEOTIDE SEQUENCE [LARGE SCALE GENOMIC DNA]</scope>
    <source>
        <strain evidence="2 3">SAG 2145</strain>
    </source>
</reference>
<dbReference type="Proteomes" id="UP001438707">
    <property type="component" value="Unassembled WGS sequence"/>
</dbReference>
<organism evidence="2 3">
    <name type="scientific">Apatococcus lobatus</name>
    <dbReference type="NCBI Taxonomy" id="904363"/>
    <lineage>
        <taxon>Eukaryota</taxon>
        <taxon>Viridiplantae</taxon>
        <taxon>Chlorophyta</taxon>
        <taxon>core chlorophytes</taxon>
        <taxon>Trebouxiophyceae</taxon>
        <taxon>Chlorellales</taxon>
        <taxon>Chlorellaceae</taxon>
        <taxon>Apatococcus</taxon>
    </lineage>
</organism>
<evidence type="ECO:0000313" key="3">
    <source>
        <dbReference type="Proteomes" id="UP001438707"/>
    </source>
</evidence>
<dbReference type="EMBL" id="JALJOS010000001">
    <property type="protein sequence ID" value="KAK9845112.1"/>
    <property type="molecule type" value="Genomic_DNA"/>
</dbReference>
<protein>
    <recommendedName>
        <fullName evidence="4">BZIP domain-containing protein</fullName>
    </recommendedName>
</protein>
<feature type="compositionally biased region" description="Polar residues" evidence="1">
    <location>
        <begin position="129"/>
        <end position="150"/>
    </location>
</feature>
<comment type="caution">
    <text evidence="2">The sequence shown here is derived from an EMBL/GenBank/DDBJ whole genome shotgun (WGS) entry which is preliminary data.</text>
</comment>
<feature type="region of interest" description="Disordered" evidence="1">
    <location>
        <begin position="1"/>
        <end position="76"/>
    </location>
</feature>
<dbReference type="AlphaFoldDB" id="A0AAW1SGG0"/>
<proteinExistence type="predicted"/>
<evidence type="ECO:0000256" key="1">
    <source>
        <dbReference type="SAM" id="MobiDB-lite"/>
    </source>
</evidence>
<gene>
    <name evidence="2" type="ORF">WJX74_010712</name>
</gene>
<feature type="region of interest" description="Disordered" evidence="1">
    <location>
        <begin position="129"/>
        <end position="158"/>
    </location>
</feature>
<accession>A0AAW1SGG0</accession>
<dbReference type="CDD" id="cd14686">
    <property type="entry name" value="bZIP"/>
    <property type="match status" value="1"/>
</dbReference>
<evidence type="ECO:0000313" key="2">
    <source>
        <dbReference type="EMBL" id="KAK9845112.1"/>
    </source>
</evidence>